<feature type="transmembrane region" description="Helical" evidence="1">
    <location>
        <begin position="6"/>
        <end position="25"/>
    </location>
</feature>
<gene>
    <name evidence="2" type="ORF">SAMN05428998_12932</name>
</gene>
<feature type="transmembrane region" description="Helical" evidence="1">
    <location>
        <begin position="45"/>
        <end position="67"/>
    </location>
</feature>
<reference evidence="2 3" key="1">
    <citation type="submission" date="2017-04" db="EMBL/GenBank/DDBJ databases">
        <authorList>
            <person name="Afonso C.L."/>
            <person name="Miller P.J."/>
            <person name="Scott M.A."/>
            <person name="Spackman E."/>
            <person name="Goraichik I."/>
            <person name="Dimitrov K.M."/>
            <person name="Suarez D.L."/>
            <person name="Swayne D.E."/>
        </authorList>
    </citation>
    <scope>NUCLEOTIDE SEQUENCE [LARGE SCALE GENOMIC DNA]</scope>
    <source>
        <strain evidence="2 3">USBA 355</strain>
    </source>
</reference>
<keyword evidence="1" id="KW-0812">Transmembrane</keyword>
<dbReference type="AlphaFoldDB" id="A0A1Y6CJW8"/>
<accession>A0A1Y6CJW8</accession>
<dbReference type="EMBL" id="FWZX01000029">
    <property type="protein sequence ID" value="SMF69923.1"/>
    <property type="molecule type" value="Genomic_DNA"/>
</dbReference>
<dbReference type="STRING" id="560819.SAMN05428998_12932"/>
<organism evidence="2 3">
    <name type="scientific">Tistlia consotensis USBA 355</name>
    <dbReference type="NCBI Taxonomy" id="560819"/>
    <lineage>
        <taxon>Bacteria</taxon>
        <taxon>Pseudomonadati</taxon>
        <taxon>Pseudomonadota</taxon>
        <taxon>Alphaproteobacteria</taxon>
        <taxon>Rhodospirillales</taxon>
        <taxon>Rhodovibrionaceae</taxon>
        <taxon>Tistlia</taxon>
    </lineage>
</organism>
<proteinExistence type="predicted"/>
<sequence length="130" mass="14061">MILLVYAVPTTLVIALTLTLPVWVIRKCVGRFWGLSALETTLWRALGDVAFVFTALLVLAHAGERYAPLAQCFSLLGTCALPLGDVLFAWGFFFQVATVPLGIPIAVFACIEAVRRHRASASKISSPEAN</sequence>
<evidence type="ECO:0000313" key="2">
    <source>
        <dbReference type="EMBL" id="SMF69923.1"/>
    </source>
</evidence>
<dbReference type="Proteomes" id="UP000192917">
    <property type="component" value="Unassembled WGS sequence"/>
</dbReference>
<keyword evidence="3" id="KW-1185">Reference proteome</keyword>
<keyword evidence="1" id="KW-0472">Membrane</keyword>
<evidence type="ECO:0000313" key="3">
    <source>
        <dbReference type="Proteomes" id="UP000192917"/>
    </source>
</evidence>
<evidence type="ECO:0000256" key="1">
    <source>
        <dbReference type="SAM" id="Phobius"/>
    </source>
</evidence>
<keyword evidence="1" id="KW-1133">Transmembrane helix</keyword>
<feature type="transmembrane region" description="Helical" evidence="1">
    <location>
        <begin position="87"/>
        <end position="111"/>
    </location>
</feature>
<name>A0A1Y6CJW8_9PROT</name>
<dbReference type="RefSeq" id="WP_085125531.1">
    <property type="nucleotide sequence ID" value="NZ_FWZX01000029.1"/>
</dbReference>
<protein>
    <submittedName>
        <fullName evidence="2">Uncharacterized protein</fullName>
    </submittedName>
</protein>